<dbReference type="InterPro" id="IPR011042">
    <property type="entry name" value="6-blade_b-propeller_TolB-like"/>
</dbReference>
<evidence type="ECO:0000313" key="2">
    <source>
        <dbReference type="EMBL" id="GAA4421162.1"/>
    </source>
</evidence>
<dbReference type="Pfam" id="PF07995">
    <property type="entry name" value="GSDH"/>
    <property type="match status" value="1"/>
</dbReference>
<evidence type="ECO:0000259" key="1">
    <source>
        <dbReference type="Pfam" id="PF07995"/>
    </source>
</evidence>
<reference evidence="3" key="1">
    <citation type="journal article" date="2019" name="Int. J. Syst. Evol. Microbiol.">
        <title>The Global Catalogue of Microorganisms (GCM) 10K type strain sequencing project: providing services to taxonomists for standard genome sequencing and annotation.</title>
        <authorList>
            <consortium name="The Broad Institute Genomics Platform"/>
            <consortium name="The Broad Institute Genome Sequencing Center for Infectious Disease"/>
            <person name="Wu L."/>
            <person name="Ma J."/>
        </authorList>
    </citation>
    <scope>NUCLEOTIDE SEQUENCE [LARGE SCALE GENOMIC DNA]</scope>
    <source>
        <strain evidence="3">JCM 31890</strain>
    </source>
</reference>
<gene>
    <name evidence="2" type="ORF">GCM10023090_09870</name>
</gene>
<feature type="domain" description="Glucose/Sorbosone dehydrogenase" evidence="1">
    <location>
        <begin position="27"/>
        <end position="359"/>
    </location>
</feature>
<dbReference type="PANTHER" id="PTHR19328:SF75">
    <property type="entry name" value="ALDOSE SUGAR DEHYDROGENASE YLII"/>
    <property type="match status" value="1"/>
</dbReference>
<dbReference type="RefSeq" id="WP_345061768.1">
    <property type="nucleotide sequence ID" value="NZ_BAABEX010000007.1"/>
</dbReference>
<dbReference type="Proteomes" id="UP001501788">
    <property type="component" value="Unassembled WGS sequence"/>
</dbReference>
<dbReference type="InterPro" id="IPR012938">
    <property type="entry name" value="Glc/Sorbosone_DH"/>
</dbReference>
<organism evidence="2 3">
    <name type="scientific">Acidovorax lacteus</name>
    <dbReference type="NCBI Taxonomy" id="1924988"/>
    <lineage>
        <taxon>Bacteria</taxon>
        <taxon>Pseudomonadati</taxon>
        <taxon>Pseudomonadota</taxon>
        <taxon>Betaproteobacteria</taxon>
        <taxon>Burkholderiales</taxon>
        <taxon>Comamonadaceae</taxon>
        <taxon>Acidovorax</taxon>
    </lineage>
</organism>
<sequence length="366" mass="39811">MSAVALAQEREGSVAAPVRLQTVAQGLEHPWSLAFLPGGRFLVTERPGRLRVVEPDGRLREPVAGLPAVAAAGQGGLLDVALDVDFERNRRLFFCFAEPDPAGSANGTALASARLSDNLQRLEQVRVVFRQVPKVPGGLHFGCRIVQAPGGLLWLALGERYQYRDNAQRLDNHHGKIVRIAPDGSVPADNPFRGQAGALPEIWSLGHRNPQGAALGPDGRLWMHEHGPQGGDEVNRPEPGRNYGWPLVTFGEEYGGGRIGQGSQRAGLEPPLHQWTPSIAPSGMVWVSGERYAASWKGSLLVGSLKFGSLHRLQWDGTRLVREERVLPARPGERIRDVRQGPDGWVYLLTDSPQGKLQRLVNGEGS</sequence>
<accession>A0ABP8L2Z2</accession>
<protein>
    <submittedName>
        <fullName evidence="2">PQQ-dependent sugar dehydrogenase</fullName>
    </submittedName>
</protein>
<evidence type="ECO:0000313" key="3">
    <source>
        <dbReference type="Proteomes" id="UP001501788"/>
    </source>
</evidence>
<dbReference type="PANTHER" id="PTHR19328">
    <property type="entry name" value="HEDGEHOG-INTERACTING PROTEIN"/>
    <property type="match status" value="1"/>
</dbReference>
<dbReference type="SUPFAM" id="SSF50952">
    <property type="entry name" value="Soluble quinoprotein glucose dehydrogenase"/>
    <property type="match status" value="1"/>
</dbReference>
<proteinExistence type="predicted"/>
<comment type="caution">
    <text evidence="2">The sequence shown here is derived from an EMBL/GenBank/DDBJ whole genome shotgun (WGS) entry which is preliminary data.</text>
</comment>
<keyword evidence="3" id="KW-1185">Reference proteome</keyword>
<dbReference type="EMBL" id="BAABEX010000007">
    <property type="protein sequence ID" value="GAA4421162.1"/>
    <property type="molecule type" value="Genomic_DNA"/>
</dbReference>
<dbReference type="InterPro" id="IPR011041">
    <property type="entry name" value="Quinoprot_gluc/sorb_DH_b-prop"/>
</dbReference>
<name>A0ABP8L2Z2_9BURK</name>
<dbReference type="Gene3D" id="2.120.10.30">
    <property type="entry name" value="TolB, C-terminal domain"/>
    <property type="match status" value="1"/>
</dbReference>